<keyword evidence="3" id="KW-1185">Reference proteome</keyword>
<reference evidence="3" key="1">
    <citation type="submission" date="2016-10" db="EMBL/GenBank/DDBJ databases">
        <authorList>
            <person name="Varghese N."/>
        </authorList>
    </citation>
    <scope>NUCLEOTIDE SEQUENCE [LARGE SCALE GENOMIC DNA]</scope>
    <source>
        <strain evidence="3">DSM 17980</strain>
    </source>
</reference>
<accession>A0A1I7HQX6</accession>
<dbReference type="Proteomes" id="UP000183508">
    <property type="component" value="Unassembled WGS sequence"/>
</dbReference>
<evidence type="ECO:0000256" key="1">
    <source>
        <dbReference type="SAM" id="MobiDB-lite"/>
    </source>
</evidence>
<protein>
    <submittedName>
        <fullName evidence="2">Uncharacterized protein</fullName>
    </submittedName>
</protein>
<dbReference type="RefSeq" id="WP_074950561.1">
    <property type="nucleotide sequence ID" value="NZ_FPBV01000005.1"/>
</dbReference>
<gene>
    <name evidence="2" type="ORF">SAMN05421543_10547</name>
</gene>
<organism evidence="2 3">
    <name type="scientific">Alicyclobacillus macrosporangiidus</name>
    <dbReference type="NCBI Taxonomy" id="392015"/>
    <lineage>
        <taxon>Bacteria</taxon>
        <taxon>Bacillati</taxon>
        <taxon>Bacillota</taxon>
        <taxon>Bacilli</taxon>
        <taxon>Bacillales</taxon>
        <taxon>Alicyclobacillaceae</taxon>
        <taxon>Alicyclobacillus</taxon>
    </lineage>
</organism>
<dbReference type="STRING" id="392015.SAMN05421543_10547"/>
<evidence type="ECO:0000313" key="3">
    <source>
        <dbReference type="Proteomes" id="UP000183508"/>
    </source>
</evidence>
<feature type="region of interest" description="Disordered" evidence="1">
    <location>
        <begin position="71"/>
        <end position="92"/>
    </location>
</feature>
<dbReference type="OrthoDB" id="9879748at2"/>
<proteinExistence type="predicted"/>
<name>A0A1I7HQX6_9BACL</name>
<sequence>MLRITSDPGVRGVTVPPVTVESTFGTIASLYGLNHPIITEAQDTALVTVAILSALIPTFIAQTFFFPGKPASESPDQAAVPAVSPGTPDAGP</sequence>
<evidence type="ECO:0000313" key="2">
    <source>
        <dbReference type="EMBL" id="SFU63049.1"/>
    </source>
</evidence>
<dbReference type="EMBL" id="FPBV01000005">
    <property type="protein sequence ID" value="SFU63049.1"/>
    <property type="molecule type" value="Genomic_DNA"/>
</dbReference>
<dbReference type="AlphaFoldDB" id="A0A1I7HQX6"/>